<evidence type="ECO:0000256" key="13">
    <source>
        <dbReference type="ARBA" id="ARBA00051346"/>
    </source>
</evidence>
<keyword evidence="22" id="KW-1185">Reference proteome</keyword>
<dbReference type="InterPro" id="IPR052096">
    <property type="entry name" value="Endocannabinoid_amidase"/>
</dbReference>
<evidence type="ECO:0000256" key="15">
    <source>
        <dbReference type="ARBA" id="ARBA00052458"/>
    </source>
</evidence>
<dbReference type="FunFam" id="3.90.1300.10:FF:000001">
    <property type="entry name" value="Fatty-acid amide hydrolase 1"/>
    <property type="match status" value="1"/>
</dbReference>
<dbReference type="AlphaFoldDB" id="A0A9D4C2G7"/>
<evidence type="ECO:0000256" key="17">
    <source>
        <dbReference type="ARBA" id="ARBA00077216"/>
    </source>
</evidence>
<evidence type="ECO:0000256" key="19">
    <source>
        <dbReference type="PIRSR" id="PIRSR001221-2"/>
    </source>
</evidence>
<dbReference type="SUPFAM" id="SSF75304">
    <property type="entry name" value="Amidase signature (AS) enzymes"/>
    <property type="match status" value="1"/>
</dbReference>
<dbReference type="OrthoDB" id="6428749at2759"/>
<comment type="catalytic activity">
    <reaction evidence="11">
        <text>N-(5Z,8Z,11Z,14Z-eicosatetraenoyl)-L-serine + H2O = (5Z,8Z,11Z,14Z)-eicosatetraenoate + L-serine</text>
        <dbReference type="Rhea" id="RHEA:64116"/>
        <dbReference type="ChEBI" id="CHEBI:15377"/>
        <dbReference type="ChEBI" id="CHEBI:32395"/>
        <dbReference type="ChEBI" id="CHEBI:33384"/>
        <dbReference type="ChEBI" id="CHEBI:149697"/>
    </reaction>
    <physiologicalReaction direction="left-to-right" evidence="11">
        <dbReference type="Rhea" id="RHEA:64117"/>
    </physiologicalReaction>
</comment>
<comment type="similarity">
    <text evidence="2">Belongs to the amidase family.</text>
</comment>
<feature type="active site" description="Charge relay system" evidence="18">
    <location>
        <position position="151"/>
    </location>
</feature>
<keyword evidence="7" id="KW-0443">Lipid metabolism</keyword>
<dbReference type="Proteomes" id="UP000828390">
    <property type="component" value="Unassembled WGS sequence"/>
</dbReference>
<evidence type="ECO:0000256" key="10">
    <source>
        <dbReference type="ARBA" id="ARBA00048606"/>
    </source>
</evidence>
<keyword evidence="4" id="KW-0597">Phosphoprotein</keyword>
<dbReference type="Gene3D" id="3.90.1300.10">
    <property type="entry name" value="Amidase signature (AS) domain"/>
    <property type="match status" value="1"/>
</dbReference>
<evidence type="ECO:0000313" key="22">
    <source>
        <dbReference type="Proteomes" id="UP000828390"/>
    </source>
</evidence>
<organism evidence="21 22">
    <name type="scientific">Dreissena polymorpha</name>
    <name type="common">Zebra mussel</name>
    <name type="synonym">Mytilus polymorpha</name>
    <dbReference type="NCBI Taxonomy" id="45954"/>
    <lineage>
        <taxon>Eukaryota</taxon>
        <taxon>Metazoa</taxon>
        <taxon>Spiralia</taxon>
        <taxon>Lophotrochozoa</taxon>
        <taxon>Mollusca</taxon>
        <taxon>Bivalvia</taxon>
        <taxon>Autobranchia</taxon>
        <taxon>Heteroconchia</taxon>
        <taxon>Euheterodonta</taxon>
        <taxon>Imparidentia</taxon>
        <taxon>Neoheterodontei</taxon>
        <taxon>Myida</taxon>
        <taxon>Dreissenoidea</taxon>
        <taxon>Dreissenidae</taxon>
        <taxon>Dreissena</taxon>
    </lineage>
</organism>
<feature type="active site" description="Charge relay system" evidence="18">
    <location>
        <position position="226"/>
    </location>
</feature>
<dbReference type="EC" id="3.5.1.99" evidence="3"/>
<feature type="binding site" evidence="19">
    <location>
        <position position="200"/>
    </location>
    <ligand>
        <name>substrate</name>
    </ligand>
</feature>
<dbReference type="PIRSF" id="PIRSF001221">
    <property type="entry name" value="Amidase_fungi"/>
    <property type="match status" value="1"/>
</dbReference>
<comment type="catalytic activity">
    <reaction evidence="10">
        <text>N-(5Z,8Z,11Z,14Z-eicosatetraenoyl)-ethanolamine + H2O = ethanolamine + (5Z,8Z,11Z,14Z)-eicosatetraenoate</text>
        <dbReference type="Rhea" id="RHEA:26136"/>
        <dbReference type="ChEBI" id="CHEBI:2700"/>
        <dbReference type="ChEBI" id="CHEBI:15377"/>
        <dbReference type="ChEBI" id="CHEBI:32395"/>
        <dbReference type="ChEBI" id="CHEBI:57603"/>
        <dbReference type="EC" id="3.5.1.99"/>
    </reaction>
    <physiologicalReaction direction="left-to-right" evidence="10">
        <dbReference type="Rhea" id="RHEA:26137"/>
    </physiologicalReaction>
</comment>
<evidence type="ECO:0000259" key="20">
    <source>
        <dbReference type="Pfam" id="PF01425"/>
    </source>
</evidence>
<evidence type="ECO:0000256" key="5">
    <source>
        <dbReference type="ARBA" id="ARBA00022801"/>
    </source>
</evidence>
<dbReference type="InterPro" id="IPR023631">
    <property type="entry name" value="Amidase_dom"/>
</dbReference>
<evidence type="ECO:0000256" key="3">
    <source>
        <dbReference type="ARBA" id="ARBA00012112"/>
    </source>
</evidence>
<comment type="catalytic activity">
    <reaction evidence="13">
        <text>N-(9Z-hexadecenoyl) ethanolamine + H2O = (9Z)-hexadecenoate + ethanolamine</text>
        <dbReference type="Rhea" id="RHEA:35563"/>
        <dbReference type="ChEBI" id="CHEBI:15377"/>
        <dbReference type="ChEBI" id="CHEBI:32372"/>
        <dbReference type="ChEBI" id="CHEBI:57603"/>
        <dbReference type="ChEBI" id="CHEBI:71465"/>
    </reaction>
    <physiologicalReaction direction="left-to-right" evidence="13">
        <dbReference type="Rhea" id="RHEA:35564"/>
    </physiologicalReaction>
</comment>
<dbReference type="GO" id="GO:0009062">
    <property type="term" value="P:fatty acid catabolic process"/>
    <property type="evidence" value="ECO:0007669"/>
    <property type="project" value="TreeGrafter"/>
</dbReference>
<dbReference type="PANTHER" id="PTHR45847">
    <property type="entry name" value="FATTY ACID AMIDE HYDROLASE"/>
    <property type="match status" value="1"/>
</dbReference>
<gene>
    <name evidence="21" type="ORF">DPMN_058651</name>
</gene>
<feature type="active site" description="Acyl-ester intermediate" evidence="18">
    <location>
        <position position="250"/>
    </location>
</feature>
<reference evidence="21" key="1">
    <citation type="journal article" date="2019" name="bioRxiv">
        <title>The Genome of the Zebra Mussel, Dreissena polymorpha: A Resource for Invasive Species Research.</title>
        <authorList>
            <person name="McCartney M.A."/>
            <person name="Auch B."/>
            <person name="Kono T."/>
            <person name="Mallez S."/>
            <person name="Zhang Y."/>
            <person name="Obille A."/>
            <person name="Becker A."/>
            <person name="Abrahante J.E."/>
            <person name="Garbe J."/>
            <person name="Badalamenti J.P."/>
            <person name="Herman A."/>
            <person name="Mangelson H."/>
            <person name="Liachko I."/>
            <person name="Sullivan S."/>
            <person name="Sone E.D."/>
            <person name="Koren S."/>
            <person name="Silverstein K.A.T."/>
            <person name="Beckman K.B."/>
            <person name="Gohl D.M."/>
        </authorList>
    </citation>
    <scope>NUCLEOTIDE SEQUENCE</scope>
    <source>
        <strain evidence="21">Duluth1</strain>
        <tissue evidence="21">Whole animal</tissue>
    </source>
</reference>
<keyword evidence="5" id="KW-0378">Hydrolase</keyword>
<comment type="catalytic activity">
    <reaction evidence="8">
        <text>(9Z)-octadecenoate + glycine = N-(9Z-octadecenoyl)glycine + H2O</text>
        <dbReference type="Rhea" id="RHEA:51316"/>
        <dbReference type="ChEBI" id="CHEBI:15377"/>
        <dbReference type="ChEBI" id="CHEBI:30823"/>
        <dbReference type="ChEBI" id="CHEBI:57305"/>
        <dbReference type="ChEBI" id="CHEBI:133992"/>
    </reaction>
    <physiologicalReaction direction="right-to-left" evidence="8">
        <dbReference type="Rhea" id="RHEA:51318"/>
    </physiologicalReaction>
</comment>
<dbReference type="Pfam" id="PF01425">
    <property type="entry name" value="Amidase"/>
    <property type="match status" value="1"/>
</dbReference>
<dbReference type="InterPro" id="IPR020556">
    <property type="entry name" value="Amidase_CS"/>
</dbReference>
<comment type="catalytic activity">
    <reaction evidence="14">
        <text>N-octadecanoyl ethanolamine + H2O = octadecanoate + ethanolamine</text>
        <dbReference type="Rhea" id="RHEA:63124"/>
        <dbReference type="ChEBI" id="CHEBI:15377"/>
        <dbReference type="ChEBI" id="CHEBI:25629"/>
        <dbReference type="ChEBI" id="CHEBI:57603"/>
        <dbReference type="ChEBI" id="CHEBI:85299"/>
    </reaction>
    <physiologicalReaction direction="left-to-right" evidence="14">
        <dbReference type="Rhea" id="RHEA:63125"/>
    </physiologicalReaction>
</comment>
<dbReference type="GO" id="GO:0004040">
    <property type="term" value="F:amidase activity"/>
    <property type="evidence" value="ECO:0007669"/>
    <property type="project" value="TreeGrafter"/>
</dbReference>
<evidence type="ECO:0000256" key="2">
    <source>
        <dbReference type="ARBA" id="ARBA00009199"/>
    </source>
</evidence>
<evidence type="ECO:0000256" key="7">
    <source>
        <dbReference type="ARBA" id="ARBA00023098"/>
    </source>
</evidence>
<accession>A0A9D4C2G7</accession>
<comment type="catalytic activity">
    <reaction evidence="15">
        <text>N-docosanoyl-ethanolamine + H2O = docosanoate + ethanolamine</text>
        <dbReference type="Rhea" id="RHEA:63128"/>
        <dbReference type="ChEBI" id="CHEBI:15377"/>
        <dbReference type="ChEBI" id="CHEBI:23858"/>
        <dbReference type="ChEBI" id="CHEBI:57603"/>
        <dbReference type="ChEBI" id="CHEBI:146186"/>
    </reaction>
    <physiologicalReaction direction="left-to-right" evidence="15">
        <dbReference type="Rhea" id="RHEA:63129"/>
    </physiologicalReaction>
</comment>
<evidence type="ECO:0000256" key="14">
    <source>
        <dbReference type="ARBA" id="ARBA00051454"/>
    </source>
</evidence>
<protein>
    <recommendedName>
        <fullName evidence="3">fatty acid amide hydrolase</fullName>
        <ecNumber evidence="3">3.5.1.99</ecNumber>
    </recommendedName>
    <alternativeName>
        <fullName evidence="17">Anandamide amidohydrolase 1</fullName>
    </alternativeName>
</protein>
<comment type="caution">
    <text evidence="21">The sequence shown here is derived from an EMBL/GenBank/DDBJ whole genome shotgun (WGS) entry which is preliminary data.</text>
</comment>
<evidence type="ECO:0000256" key="9">
    <source>
        <dbReference type="ARBA" id="ARBA00048052"/>
    </source>
</evidence>
<evidence type="ECO:0000313" key="21">
    <source>
        <dbReference type="EMBL" id="KAH3715935.1"/>
    </source>
</evidence>
<keyword evidence="6" id="KW-0442">Lipid degradation</keyword>
<comment type="catalytic activity">
    <reaction evidence="1">
        <text>(9Z)-octadecenamide + H2O = (9Z)-octadecenoate + NH4(+)</text>
        <dbReference type="Rhea" id="RHEA:26506"/>
        <dbReference type="ChEBI" id="CHEBI:15377"/>
        <dbReference type="ChEBI" id="CHEBI:28938"/>
        <dbReference type="ChEBI" id="CHEBI:30823"/>
        <dbReference type="ChEBI" id="CHEBI:116314"/>
        <dbReference type="EC" id="3.5.1.99"/>
    </reaction>
    <physiologicalReaction direction="left-to-right" evidence="1">
        <dbReference type="Rhea" id="RHEA:26507"/>
    </physiologicalReaction>
</comment>
<evidence type="ECO:0000256" key="11">
    <source>
        <dbReference type="ARBA" id="ARBA00050294"/>
    </source>
</evidence>
<comment type="catalytic activity">
    <reaction evidence="9">
        <text>N-(9Z-octadecenoyl) ethanolamine + H2O = ethanolamine + (9Z)-octadecenoate</text>
        <dbReference type="Rhea" id="RHEA:45060"/>
        <dbReference type="ChEBI" id="CHEBI:15377"/>
        <dbReference type="ChEBI" id="CHEBI:30823"/>
        <dbReference type="ChEBI" id="CHEBI:57603"/>
        <dbReference type="ChEBI" id="CHEBI:71466"/>
    </reaction>
    <physiologicalReaction direction="left-to-right" evidence="9">
        <dbReference type="Rhea" id="RHEA:45061"/>
    </physiologicalReaction>
</comment>
<name>A0A9D4C2G7_DREPO</name>
<dbReference type="PANTHER" id="PTHR45847:SF6">
    <property type="entry name" value="FATTY ACID AMIDE HYDROLASE"/>
    <property type="match status" value="1"/>
</dbReference>
<sequence>MLNKIIETLSAYCSENAGHYASLVVGTIGALCIAKYLWKWRGIKEKIRYKQGKCRKAIQNLQESLDKNGPSENDVELITSLSFEELHSKLQKGELKAVDVLKAFQTKALKKNEDLNFMVEPITEAMAIAVDLDKVPPNKRGPLHGIPISVKENYYIKGYDSTGGLSNFLFKPRSEDGHMITVLKELGAIPFVRTNIPQSMMTFECSNPIYGTTFNPHNLTRGPGGSSGGEGAILGSEASLLGWGSDIGGSLRIPSHFCGVCCLKPTAGRLGFQSTEELVRGQTLVVATIGPMARDVYTLGKVMEAVWSSMLFQMDTSIPPLPFNHELYDSSDSLCIGYYDSDGYVPPIPGVKRGLNLAVEALRRKGHTLVPFEVPDPRGMFCKLFAGAVFGDGGKNFISQLSEDVVDSSIQMLIYAYKFPNFLLRPLSYIVSLVHKDEVPGQQMRSMLGGESISGWWELAHEIQKYKLEFERLWKEKGLDAIVCPVMPFVASPIGAVKFLLGGATYTTLYNVLNYPAGCVPVTRVTAIDEKEMENYPSTTLTEKFVRKYYSSETTGLPVSVQCVALPFRDEMALRVMRDLETELKKPRRK</sequence>
<evidence type="ECO:0000256" key="18">
    <source>
        <dbReference type="PIRSR" id="PIRSR001221-1"/>
    </source>
</evidence>
<dbReference type="PROSITE" id="PS00571">
    <property type="entry name" value="AMIDASES"/>
    <property type="match status" value="1"/>
</dbReference>
<feature type="domain" description="Amidase" evidence="20">
    <location>
        <begin position="99"/>
        <end position="574"/>
    </location>
</feature>
<comment type="catalytic activity">
    <reaction evidence="12">
        <text>N-(15Z-tetracosenoyl)-ethanolamine + H2O = (15Z)-tetracosenoate + ethanolamine</text>
        <dbReference type="Rhea" id="RHEA:63144"/>
        <dbReference type="ChEBI" id="CHEBI:15377"/>
        <dbReference type="ChEBI" id="CHEBI:32392"/>
        <dbReference type="ChEBI" id="CHEBI:57603"/>
        <dbReference type="ChEBI" id="CHEBI:146187"/>
    </reaction>
    <physiologicalReaction direction="left-to-right" evidence="12">
        <dbReference type="Rhea" id="RHEA:63145"/>
    </physiologicalReaction>
</comment>
<comment type="catalytic activity">
    <reaction evidence="16">
        <text>N-(5Z,8Z,11Z,14Z)-eicosatetraenoyl-glycine + H2O = (5Z,8Z,11Z,14Z)-eicosatetraenoate + glycine</text>
        <dbReference type="Rhea" id="RHEA:64108"/>
        <dbReference type="ChEBI" id="CHEBI:15377"/>
        <dbReference type="ChEBI" id="CHEBI:32395"/>
        <dbReference type="ChEBI" id="CHEBI:57305"/>
        <dbReference type="ChEBI" id="CHEBI:59002"/>
    </reaction>
    <physiologicalReaction direction="left-to-right" evidence="16">
        <dbReference type="Rhea" id="RHEA:64109"/>
    </physiologicalReaction>
</comment>
<reference evidence="21" key="2">
    <citation type="submission" date="2020-11" db="EMBL/GenBank/DDBJ databases">
        <authorList>
            <person name="McCartney M.A."/>
            <person name="Auch B."/>
            <person name="Kono T."/>
            <person name="Mallez S."/>
            <person name="Becker A."/>
            <person name="Gohl D.M."/>
            <person name="Silverstein K.A.T."/>
            <person name="Koren S."/>
            <person name="Bechman K.B."/>
            <person name="Herman A."/>
            <person name="Abrahante J.E."/>
            <person name="Garbe J."/>
        </authorList>
    </citation>
    <scope>NUCLEOTIDE SEQUENCE</scope>
    <source>
        <strain evidence="21">Duluth1</strain>
        <tissue evidence="21">Whole animal</tissue>
    </source>
</reference>
<dbReference type="GO" id="GO:0017064">
    <property type="term" value="F:fatty acid amide hydrolase activity"/>
    <property type="evidence" value="ECO:0007669"/>
    <property type="project" value="UniProtKB-EC"/>
</dbReference>
<evidence type="ECO:0000256" key="6">
    <source>
        <dbReference type="ARBA" id="ARBA00022963"/>
    </source>
</evidence>
<feature type="binding site" evidence="19">
    <location>
        <begin position="247"/>
        <end position="250"/>
    </location>
    <ligand>
        <name>substrate</name>
    </ligand>
</feature>
<evidence type="ECO:0000256" key="4">
    <source>
        <dbReference type="ARBA" id="ARBA00022553"/>
    </source>
</evidence>
<evidence type="ECO:0000256" key="12">
    <source>
        <dbReference type="ARBA" id="ARBA00050992"/>
    </source>
</evidence>
<evidence type="ECO:0000256" key="8">
    <source>
        <dbReference type="ARBA" id="ARBA00047450"/>
    </source>
</evidence>
<feature type="binding site" evidence="19">
    <location>
        <position position="226"/>
    </location>
    <ligand>
        <name>substrate</name>
    </ligand>
</feature>
<evidence type="ECO:0000256" key="16">
    <source>
        <dbReference type="ARBA" id="ARBA00052709"/>
    </source>
</evidence>
<evidence type="ECO:0000256" key="1">
    <source>
        <dbReference type="ARBA" id="ARBA00000208"/>
    </source>
</evidence>
<dbReference type="EMBL" id="JAIWYP010000013">
    <property type="protein sequence ID" value="KAH3715935.1"/>
    <property type="molecule type" value="Genomic_DNA"/>
</dbReference>
<proteinExistence type="inferred from homology"/>
<dbReference type="InterPro" id="IPR036928">
    <property type="entry name" value="AS_sf"/>
</dbReference>